<feature type="transmembrane region" description="Helical" evidence="1">
    <location>
        <begin position="203"/>
        <end position="219"/>
    </location>
</feature>
<evidence type="ECO:0000313" key="3">
    <source>
        <dbReference type="Proteomes" id="UP000177159"/>
    </source>
</evidence>
<accession>A0A1F7GYD9</accession>
<keyword evidence="1" id="KW-1133">Transmembrane helix</keyword>
<dbReference type="PANTHER" id="PTHR36833:SF1">
    <property type="entry name" value="INTEGRAL MEMBRANE TRANSPORT PROTEIN"/>
    <property type="match status" value="1"/>
</dbReference>
<dbReference type="AlphaFoldDB" id="A0A1F7GYD9"/>
<sequence>MSNSIRNLKIFLLFSKYSIKSLLQERLGIVLFTLGKIIRFAMFFFFIYILVAKTSTLKGYTTNQVIIFYLSFNLVDTLSQLLFREVYRFRELVVTGELDGVLIKPYHPFLRVLVGGVDFLDAILLGPYIALTVYFISISTGITLTSLFTYILLLMNALAITVGFHIAVLALGIVTTNVDHSIMIYRDVTSLGRFPIEIYREPLRWIFTFLLPVGIMMSFPSQSLFGLLSIQGIISAFVVSTGFITCSLFFWRYALRKYQSWGG</sequence>
<gene>
    <name evidence="2" type="ORF">A3C24_00350</name>
</gene>
<proteinExistence type="predicted"/>
<feature type="transmembrane region" description="Helical" evidence="1">
    <location>
        <begin position="112"/>
        <end position="136"/>
    </location>
</feature>
<comment type="caution">
    <text evidence="2">The sequence shown here is derived from an EMBL/GenBank/DDBJ whole genome shotgun (WGS) entry which is preliminary data.</text>
</comment>
<keyword evidence="1" id="KW-0812">Transmembrane</keyword>
<feature type="transmembrane region" description="Helical" evidence="1">
    <location>
        <begin position="148"/>
        <end position="174"/>
    </location>
</feature>
<dbReference type="Pfam" id="PF06182">
    <property type="entry name" value="ABC2_membrane_6"/>
    <property type="match status" value="1"/>
</dbReference>
<evidence type="ECO:0000256" key="1">
    <source>
        <dbReference type="SAM" id="Phobius"/>
    </source>
</evidence>
<dbReference type="Proteomes" id="UP000177159">
    <property type="component" value="Unassembled WGS sequence"/>
</dbReference>
<keyword evidence="1" id="KW-0472">Membrane</keyword>
<feature type="transmembrane region" description="Helical" evidence="1">
    <location>
        <begin position="27"/>
        <end position="51"/>
    </location>
</feature>
<reference evidence="2 3" key="1">
    <citation type="journal article" date="2016" name="Nat. Commun.">
        <title>Thousands of microbial genomes shed light on interconnected biogeochemical processes in an aquifer system.</title>
        <authorList>
            <person name="Anantharaman K."/>
            <person name="Brown C.T."/>
            <person name="Hug L.A."/>
            <person name="Sharon I."/>
            <person name="Castelle C.J."/>
            <person name="Probst A.J."/>
            <person name="Thomas B.C."/>
            <person name="Singh A."/>
            <person name="Wilkins M.J."/>
            <person name="Karaoz U."/>
            <person name="Brodie E.L."/>
            <person name="Williams K.H."/>
            <person name="Hubbard S.S."/>
            <person name="Banfield J.F."/>
        </authorList>
    </citation>
    <scope>NUCLEOTIDE SEQUENCE [LARGE SCALE GENOMIC DNA]</scope>
</reference>
<dbReference type="InterPro" id="IPR010390">
    <property type="entry name" value="ABC-2_transporter-like"/>
</dbReference>
<protein>
    <recommendedName>
        <fullName evidence="4">ABC transporter permease</fullName>
    </recommendedName>
</protein>
<feature type="transmembrane region" description="Helical" evidence="1">
    <location>
        <begin position="225"/>
        <end position="251"/>
    </location>
</feature>
<feature type="transmembrane region" description="Helical" evidence="1">
    <location>
        <begin position="63"/>
        <end position="83"/>
    </location>
</feature>
<dbReference type="PANTHER" id="PTHR36833">
    <property type="entry name" value="SLR0610 PROTEIN-RELATED"/>
    <property type="match status" value="1"/>
</dbReference>
<evidence type="ECO:0008006" key="4">
    <source>
        <dbReference type="Google" id="ProtNLM"/>
    </source>
</evidence>
<evidence type="ECO:0000313" key="2">
    <source>
        <dbReference type="EMBL" id="OGK23948.1"/>
    </source>
</evidence>
<organism evidence="2 3">
    <name type="scientific">Candidatus Roizmanbacteria bacterium RIFCSPHIGHO2_02_FULL_37_24</name>
    <dbReference type="NCBI Taxonomy" id="1802037"/>
    <lineage>
        <taxon>Bacteria</taxon>
        <taxon>Candidatus Roizmaniibacteriota</taxon>
    </lineage>
</organism>
<dbReference type="EMBL" id="MFZM01000014">
    <property type="protein sequence ID" value="OGK23948.1"/>
    <property type="molecule type" value="Genomic_DNA"/>
</dbReference>
<name>A0A1F7GYD9_9BACT</name>